<evidence type="ECO:0000313" key="2">
    <source>
        <dbReference type="Proteomes" id="UP001056120"/>
    </source>
</evidence>
<dbReference type="EMBL" id="CM042040">
    <property type="protein sequence ID" value="KAI3717516.1"/>
    <property type="molecule type" value="Genomic_DNA"/>
</dbReference>
<evidence type="ECO:0000313" key="1">
    <source>
        <dbReference type="EMBL" id="KAI3717516.1"/>
    </source>
</evidence>
<protein>
    <submittedName>
        <fullName evidence="1">Uncharacterized protein</fullName>
    </submittedName>
</protein>
<proteinExistence type="predicted"/>
<accession>A0ACB9B5M3</accession>
<reference evidence="1 2" key="2">
    <citation type="journal article" date="2022" name="Mol. Ecol. Resour.">
        <title>The genomes of chicory, endive, great burdock and yacon provide insights into Asteraceae paleo-polyploidization history and plant inulin production.</title>
        <authorList>
            <person name="Fan W."/>
            <person name="Wang S."/>
            <person name="Wang H."/>
            <person name="Wang A."/>
            <person name="Jiang F."/>
            <person name="Liu H."/>
            <person name="Zhao H."/>
            <person name="Xu D."/>
            <person name="Zhang Y."/>
        </authorList>
    </citation>
    <scope>NUCLEOTIDE SEQUENCE [LARGE SCALE GENOMIC DNA]</scope>
    <source>
        <strain evidence="2">cv. Yunnan</strain>
        <tissue evidence="1">Leaves</tissue>
    </source>
</reference>
<gene>
    <name evidence="1" type="ORF">L1987_69188</name>
</gene>
<keyword evidence="2" id="KW-1185">Reference proteome</keyword>
<comment type="caution">
    <text evidence="1">The sequence shown here is derived from an EMBL/GenBank/DDBJ whole genome shotgun (WGS) entry which is preliminary data.</text>
</comment>
<reference evidence="2" key="1">
    <citation type="journal article" date="2022" name="Mol. Ecol. Resour.">
        <title>The genomes of chicory, endive, great burdock and yacon provide insights into Asteraceae palaeo-polyploidization history and plant inulin production.</title>
        <authorList>
            <person name="Fan W."/>
            <person name="Wang S."/>
            <person name="Wang H."/>
            <person name="Wang A."/>
            <person name="Jiang F."/>
            <person name="Liu H."/>
            <person name="Zhao H."/>
            <person name="Xu D."/>
            <person name="Zhang Y."/>
        </authorList>
    </citation>
    <scope>NUCLEOTIDE SEQUENCE [LARGE SCALE GENOMIC DNA]</scope>
    <source>
        <strain evidence="2">cv. Yunnan</strain>
    </source>
</reference>
<name>A0ACB9B5M3_9ASTR</name>
<sequence length="107" mass="12548">MFKPQVPKRVRDKNVRNHVTNKRLKKLVYKPVLCQTKIPLSKLSQDILGNIWYWYVDPKSGETVVIGNVWSESGSLVPRELIRVFDEVCFINFYVKDLEALADKYCM</sequence>
<dbReference type="Proteomes" id="UP001056120">
    <property type="component" value="Linkage Group LG23"/>
</dbReference>
<organism evidence="1 2">
    <name type="scientific">Smallanthus sonchifolius</name>
    <dbReference type="NCBI Taxonomy" id="185202"/>
    <lineage>
        <taxon>Eukaryota</taxon>
        <taxon>Viridiplantae</taxon>
        <taxon>Streptophyta</taxon>
        <taxon>Embryophyta</taxon>
        <taxon>Tracheophyta</taxon>
        <taxon>Spermatophyta</taxon>
        <taxon>Magnoliopsida</taxon>
        <taxon>eudicotyledons</taxon>
        <taxon>Gunneridae</taxon>
        <taxon>Pentapetalae</taxon>
        <taxon>asterids</taxon>
        <taxon>campanulids</taxon>
        <taxon>Asterales</taxon>
        <taxon>Asteraceae</taxon>
        <taxon>Asteroideae</taxon>
        <taxon>Heliantheae alliance</taxon>
        <taxon>Millerieae</taxon>
        <taxon>Smallanthus</taxon>
    </lineage>
</organism>